<accession>A0AAF0ZDE7</accession>
<dbReference type="RefSeq" id="WP_099436795.1">
    <property type="nucleotide sequence ID" value="NZ_CP138348.1"/>
</dbReference>
<protein>
    <submittedName>
        <fullName evidence="1">Uncharacterized protein</fullName>
    </submittedName>
</protein>
<name>A0AAF0ZDE7_9CHRO</name>
<reference evidence="1" key="1">
    <citation type="submission" date="2023-11" db="EMBL/GenBank/DDBJ databases">
        <title>Genome sequence of Cyanobacterium aponinum BCRC AL20115.</title>
        <authorList>
            <person name="Chang H.-Y."/>
            <person name="Lin K.-M."/>
            <person name="Hsueh H.-T."/>
            <person name="Chu H.-A."/>
            <person name="Kuo C.-H."/>
        </authorList>
    </citation>
    <scope>NUCLEOTIDE SEQUENCE</scope>
    <source>
        <strain evidence="1">AL20115</strain>
    </source>
</reference>
<sequence length="98" mass="11645">MSESQSFFKSTSYDFEQEVLTRFRVLVEILPNECEIHRETWDSRTVICLDFQNCPYSLEIVKENVSILLNVMERFGLAKSIIFRDGNHLRAWRNLVKN</sequence>
<dbReference type="EMBL" id="CP138348">
    <property type="protein sequence ID" value="WPF87972.1"/>
    <property type="molecule type" value="Genomic_DNA"/>
</dbReference>
<evidence type="ECO:0000313" key="1">
    <source>
        <dbReference type="EMBL" id="WPF87972.1"/>
    </source>
</evidence>
<dbReference type="AlphaFoldDB" id="A0AAF0ZDE7"/>
<organism evidence="1">
    <name type="scientific">Cyanobacterium aponinum AL20115</name>
    <dbReference type="NCBI Taxonomy" id="3090662"/>
    <lineage>
        <taxon>Bacteria</taxon>
        <taxon>Bacillati</taxon>
        <taxon>Cyanobacteriota</taxon>
        <taxon>Cyanophyceae</taxon>
        <taxon>Oscillatoriophycideae</taxon>
        <taxon>Chroococcales</taxon>
        <taxon>Geminocystaceae</taxon>
        <taxon>Cyanobacterium</taxon>
    </lineage>
</organism>
<gene>
    <name evidence="1" type="ORF">SAY89_14385</name>
</gene>
<proteinExistence type="predicted"/>